<evidence type="ECO:0000256" key="5">
    <source>
        <dbReference type="PIRSR" id="PIRSR000349-1"/>
    </source>
</evidence>
<dbReference type="STRING" id="1004.SAMN05661012_06219"/>
<dbReference type="SUPFAM" id="SSF46609">
    <property type="entry name" value="Fe,Mn superoxide dismutase (SOD), N-terminal domain"/>
    <property type="match status" value="1"/>
</dbReference>
<comment type="catalytic activity">
    <reaction evidence="6">
        <text>2 superoxide + 2 H(+) = H2O2 + O2</text>
        <dbReference type="Rhea" id="RHEA:20696"/>
        <dbReference type="ChEBI" id="CHEBI:15378"/>
        <dbReference type="ChEBI" id="CHEBI:15379"/>
        <dbReference type="ChEBI" id="CHEBI:16240"/>
        <dbReference type="ChEBI" id="CHEBI:18421"/>
        <dbReference type="EC" id="1.15.1.1"/>
    </reaction>
</comment>
<sequence>MSTYKLEPLPYGYDALEPVIDTQTMTIHYSKHHQAYVDNLNKGLEGKPYADLSLEELFRKIGELPPVIRNNGGGHYNHSFFWPQFSAPSEREVNGDLATAIIQEFGSVADFKTKFAEAAMTRFGSGWAWLIWSTAEKKLKITSTANQDNPLMELGEIVKGEPLLGLDVWEHAYYLHYQNKRVEYVANFWKIVNWDVINERFAKAKTK</sequence>
<proteinExistence type="inferred from homology"/>
<dbReference type="AlphaFoldDB" id="A0A1K1SVB2"/>
<feature type="binding site" evidence="5">
    <location>
        <position position="78"/>
    </location>
    <ligand>
        <name>Mn(2+)</name>
        <dbReference type="ChEBI" id="CHEBI:29035"/>
    </ligand>
</feature>
<dbReference type="InterPro" id="IPR036314">
    <property type="entry name" value="SOD_C_sf"/>
</dbReference>
<dbReference type="InterPro" id="IPR019832">
    <property type="entry name" value="Mn/Fe_SOD_C"/>
</dbReference>
<feature type="binding site" evidence="5">
    <location>
        <position position="28"/>
    </location>
    <ligand>
        <name>Mn(2+)</name>
        <dbReference type="ChEBI" id="CHEBI:29035"/>
    </ligand>
</feature>
<reference evidence="10 12" key="2">
    <citation type="submission" date="2023-11" db="EMBL/GenBank/DDBJ databases">
        <title>MicrobeMod: A computational toolkit for identifying prokaryotic methylation and restriction-modification with nanopore sequencing.</title>
        <authorList>
            <person name="Crits-Christoph A."/>
            <person name="Kang S.C."/>
            <person name="Lee H."/>
            <person name="Ostrov N."/>
        </authorList>
    </citation>
    <scope>NUCLEOTIDE SEQUENCE [LARGE SCALE GENOMIC DNA]</scope>
    <source>
        <strain evidence="10 12">ATCC 23090</strain>
    </source>
</reference>
<dbReference type="InterPro" id="IPR019833">
    <property type="entry name" value="Mn/Fe_SOD_BS"/>
</dbReference>
<dbReference type="Gene3D" id="1.10.287.990">
    <property type="entry name" value="Fe,Mn superoxide dismutase (SOD) domain"/>
    <property type="match status" value="1"/>
</dbReference>
<feature type="binding site" evidence="5">
    <location>
        <position position="167"/>
    </location>
    <ligand>
        <name>Mn(2+)</name>
        <dbReference type="ChEBI" id="CHEBI:29035"/>
    </ligand>
</feature>
<dbReference type="PROSITE" id="PS00088">
    <property type="entry name" value="SOD_MN"/>
    <property type="match status" value="1"/>
</dbReference>
<evidence type="ECO:0000256" key="6">
    <source>
        <dbReference type="RuleBase" id="RU000414"/>
    </source>
</evidence>
<evidence type="ECO:0000256" key="1">
    <source>
        <dbReference type="ARBA" id="ARBA00008714"/>
    </source>
</evidence>
<organism evidence="9 11">
    <name type="scientific">Chitinophaga sancti</name>
    <dbReference type="NCBI Taxonomy" id="1004"/>
    <lineage>
        <taxon>Bacteria</taxon>
        <taxon>Pseudomonadati</taxon>
        <taxon>Bacteroidota</taxon>
        <taxon>Chitinophagia</taxon>
        <taxon>Chitinophagales</taxon>
        <taxon>Chitinophagaceae</taxon>
        <taxon>Chitinophaga</taxon>
    </lineage>
</organism>
<dbReference type="InterPro" id="IPR036324">
    <property type="entry name" value="Mn/Fe_SOD_N_sf"/>
</dbReference>
<dbReference type="GO" id="GO:0005737">
    <property type="term" value="C:cytoplasm"/>
    <property type="evidence" value="ECO:0007669"/>
    <property type="project" value="TreeGrafter"/>
</dbReference>
<name>A0A1K1SVB2_9BACT</name>
<dbReference type="PANTHER" id="PTHR43595:SF2">
    <property type="entry name" value="SMALL RIBOSOMAL SUBUNIT PROTEIN MS42"/>
    <property type="match status" value="1"/>
</dbReference>
<dbReference type="PIRSF" id="PIRSF000349">
    <property type="entry name" value="SODismutase"/>
    <property type="match status" value="1"/>
</dbReference>
<evidence type="ECO:0000256" key="4">
    <source>
        <dbReference type="ARBA" id="ARBA00023002"/>
    </source>
</evidence>
<evidence type="ECO:0000256" key="2">
    <source>
        <dbReference type="ARBA" id="ARBA00012682"/>
    </source>
</evidence>
<dbReference type="PANTHER" id="PTHR43595">
    <property type="entry name" value="37S RIBOSOMAL PROTEIN S26, MITOCHONDRIAL"/>
    <property type="match status" value="1"/>
</dbReference>
<dbReference type="EMBL" id="FPIZ01000035">
    <property type="protein sequence ID" value="SFW88230.1"/>
    <property type="molecule type" value="Genomic_DNA"/>
</dbReference>
<dbReference type="PRINTS" id="PR01703">
    <property type="entry name" value="MNSODISMTASE"/>
</dbReference>
<dbReference type="FunFam" id="1.10.287.990:FF:000001">
    <property type="entry name" value="Superoxide dismutase"/>
    <property type="match status" value="1"/>
</dbReference>
<dbReference type="Proteomes" id="UP001326715">
    <property type="component" value="Chromosome"/>
</dbReference>
<dbReference type="OrthoDB" id="9803125at2"/>
<keyword evidence="3 5" id="KW-0479">Metal-binding</keyword>
<dbReference type="Gene3D" id="3.55.40.20">
    <property type="entry name" value="Iron/manganese superoxide dismutase, C-terminal domain"/>
    <property type="match status" value="1"/>
</dbReference>
<evidence type="ECO:0000313" key="12">
    <source>
        <dbReference type="Proteomes" id="UP001326715"/>
    </source>
</evidence>
<dbReference type="GO" id="GO:0046872">
    <property type="term" value="F:metal ion binding"/>
    <property type="evidence" value="ECO:0007669"/>
    <property type="project" value="UniProtKB-KW"/>
</dbReference>
<dbReference type="Proteomes" id="UP000183788">
    <property type="component" value="Unassembled WGS sequence"/>
</dbReference>
<keyword evidence="12" id="KW-1185">Reference proteome</keyword>
<evidence type="ECO:0000313" key="9">
    <source>
        <dbReference type="EMBL" id="SFW88230.1"/>
    </source>
</evidence>
<dbReference type="FunFam" id="3.55.40.20:FF:000004">
    <property type="entry name" value="Superoxide dismutase [Fe]"/>
    <property type="match status" value="1"/>
</dbReference>
<dbReference type="InterPro" id="IPR001189">
    <property type="entry name" value="Mn/Fe_SOD"/>
</dbReference>
<dbReference type="GO" id="GO:0004784">
    <property type="term" value="F:superoxide dismutase activity"/>
    <property type="evidence" value="ECO:0007669"/>
    <property type="project" value="UniProtKB-EC"/>
</dbReference>
<gene>
    <name evidence="9" type="ORF">SAMN05661012_06219</name>
    <name evidence="10" type="ORF">SR876_03545</name>
</gene>
<dbReference type="Pfam" id="PF00081">
    <property type="entry name" value="Sod_Fe_N"/>
    <property type="match status" value="1"/>
</dbReference>
<accession>A0A1K1SVB2</accession>
<evidence type="ECO:0000313" key="10">
    <source>
        <dbReference type="EMBL" id="WQG90556.1"/>
    </source>
</evidence>
<dbReference type="Pfam" id="PF02777">
    <property type="entry name" value="Sod_Fe_C"/>
    <property type="match status" value="1"/>
</dbReference>
<evidence type="ECO:0000259" key="8">
    <source>
        <dbReference type="Pfam" id="PF02777"/>
    </source>
</evidence>
<dbReference type="EC" id="1.15.1.1" evidence="2 6"/>
<dbReference type="SUPFAM" id="SSF54719">
    <property type="entry name" value="Fe,Mn superoxide dismutase (SOD), C-terminal domain"/>
    <property type="match status" value="1"/>
</dbReference>
<evidence type="ECO:0000259" key="7">
    <source>
        <dbReference type="Pfam" id="PF00081"/>
    </source>
</evidence>
<protein>
    <recommendedName>
        <fullName evidence="2 6">Superoxide dismutase</fullName>
        <ecNumber evidence="2 6">1.15.1.1</ecNumber>
    </recommendedName>
</protein>
<dbReference type="InterPro" id="IPR019831">
    <property type="entry name" value="Mn/Fe_SOD_N"/>
</dbReference>
<dbReference type="RefSeq" id="WP_072365932.1">
    <property type="nucleotide sequence ID" value="NZ_CP139972.1"/>
</dbReference>
<keyword evidence="4 6" id="KW-0560">Oxidoreductase</keyword>
<evidence type="ECO:0000256" key="3">
    <source>
        <dbReference type="ARBA" id="ARBA00022723"/>
    </source>
</evidence>
<feature type="domain" description="Manganese/iron superoxide dismutase C-terminal" evidence="8">
    <location>
        <begin position="94"/>
        <end position="200"/>
    </location>
</feature>
<feature type="domain" description="Manganese/iron superoxide dismutase N-terminal" evidence="7">
    <location>
        <begin position="3"/>
        <end position="85"/>
    </location>
</feature>
<comment type="function">
    <text evidence="6">Destroys radicals which are normally produced within the cells and which are toxic to biological systems.</text>
</comment>
<evidence type="ECO:0000313" key="11">
    <source>
        <dbReference type="Proteomes" id="UP000183788"/>
    </source>
</evidence>
<comment type="similarity">
    <text evidence="1 6">Belongs to the iron/manganese superoxide dismutase family.</text>
</comment>
<feature type="binding site" evidence="5">
    <location>
        <position position="171"/>
    </location>
    <ligand>
        <name>Mn(2+)</name>
        <dbReference type="ChEBI" id="CHEBI:29035"/>
    </ligand>
</feature>
<dbReference type="EMBL" id="CP140154">
    <property type="protein sequence ID" value="WQG90556.1"/>
    <property type="molecule type" value="Genomic_DNA"/>
</dbReference>
<reference evidence="9 11" key="1">
    <citation type="submission" date="2016-11" db="EMBL/GenBank/DDBJ databases">
        <authorList>
            <person name="Jaros S."/>
            <person name="Januszkiewicz K."/>
            <person name="Wedrychowicz H."/>
        </authorList>
    </citation>
    <scope>NUCLEOTIDE SEQUENCE [LARGE SCALE GENOMIC DNA]</scope>
    <source>
        <strain evidence="9 11">DSM 784</strain>
    </source>
</reference>